<evidence type="ECO:0000313" key="2">
    <source>
        <dbReference type="EMBL" id="AIQ58593.1"/>
    </source>
</evidence>
<feature type="region of interest" description="Disordered" evidence="1">
    <location>
        <begin position="1"/>
        <end position="32"/>
    </location>
</feature>
<dbReference type="HOGENOM" id="CLU_153857_1_0_9"/>
<name>A0A089LHF4_PAEBO</name>
<accession>A0A089LHF4</accession>
<gene>
    <name evidence="2" type="ORF">PBOR_17835</name>
</gene>
<evidence type="ECO:0008006" key="4">
    <source>
        <dbReference type="Google" id="ProtNLM"/>
    </source>
</evidence>
<feature type="compositionally biased region" description="Basic and acidic residues" evidence="1">
    <location>
        <begin position="13"/>
        <end position="27"/>
    </location>
</feature>
<dbReference type="OrthoDB" id="2617663at2"/>
<dbReference type="Proteomes" id="UP000029518">
    <property type="component" value="Chromosome"/>
</dbReference>
<dbReference type="EMBL" id="CP009285">
    <property type="protein sequence ID" value="AIQ58593.1"/>
    <property type="molecule type" value="Genomic_DNA"/>
</dbReference>
<dbReference type="KEGG" id="pbd:PBOR_17835"/>
<dbReference type="AlphaFoldDB" id="A0A089LHF4"/>
<sequence>MREGKHEHRGHKEHRENCGHPHEDSKRNFQSAQTFRRGRAIAFLDRLHVKRSTLLQQLDQPEFEAIRQVISGELKATDGIIQEFIQAFELREILAEQANTTEGVNVNHDNH</sequence>
<organism evidence="2 3">
    <name type="scientific">Paenibacillus borealis</name>
    <dbReference type="NCBI Taxonomy" id="160799"/>
    <lineage>
        <taxon>Bacteria</taxon>
        <taxon>Bacillati</taxon>
        <taxon>Bacillota</taxon>
        <taxon>Bacilli</taxon>
        <taxon>Bacillales</taxon>
        <taxon>Paenibacillaceae</taxon>
        <taxon>Paenibacillus</taxon>
    </lineage>
</organism>
<keyword evidence="3" id="KW-1185">Reference proteome</keyword>
<proteinExistence type="predicted"/>
<evidence type="ECO:0000313" key="3">
    <source>
        <dbReference type="Proteomes" id="UP000029518"/>
    </source>
</evidence>
<protein>
    <recommendedName>
        <fullName evidence="4">2-keto-3-deoxygluconate kinase</fullName>
    </recommendedName>
</protein>
<dbReference type="RefSeq" id="WP_042213656.1">
    <property type="nucleotide sequence ID" value="NZ_CP009285.1"/>
</dbReference>
<evidence type="ECO:0000256" key="1">
    <source>
        <dbReference type="SAM" id="MobiDB-lite"/>
    </source>
</evidence>
<reference evidence="2" key="1">
    <citation type="submission" date="2014-08" db="EMBL/GenBank/DDBJ databases">
        <title>Comparative genomics of the Paenibacillus odorifer group.</title>
        <authorList>
            <person name="den Bakker H.C."/>
            <person name="Tsai Y.-C.Y.-C."/>
            <person name="Martin N."/>
            <person name="Korlach J."/>
            <person name="Wiedmann M."/>
        </authorList>
    </citation>
    <scope>NUCLEOTIDE SEQUENCE [LARGE SCALE GENOMIC DNA]</scope>
    <source>
        <strain evidence="2">DSM 13188</strain>
    </source>
</reference>